<dbReference type="RefSeq" id="WP_201328708.1">
    <property type="nucleotide sequence ID" value="NZ_AP017470.1"/>
</dbReference>
<dbReference type="Pfam" id="PF13511">
    <property type="entry name" value="DUF4124"/>
    <property type="match status" value="1"/>
</dbReference>
<sequence length="240" mass="27636">MRKFILVFCVLIFVFPVFSQIYMYKDSKGRIVITDAPKGNVKKYKVFGSSKKKVANSFSTKRRPVARTNNVLINSLVTKYAKKYKVDESLIHALIKVESDYDIHAVSPVGAKGLMQLMDKTAKLYKVKDPFDPEQNIRAGVKHLKMLIDKYKDIEKALAAYNAGETAVEKYQGIPPYKETKRYVKKIMALYTGQDYTVYDTPQEKKTKHKTVIYRYYDSKGRLCISNVYPSNAKKVEVLR</sequence>
<comment type="similarity">
    <text evidence="1">Belongs to the transglycosylase Slt family.</text>
</comment>
<feature type="domain" description="Transglycosylase SLT" evidence="2">
    <location>
        <begin position="76"/>
        <end position="181"/>
    </location>
</feature>
<dbReference type="InterPro" id="IPR023346">
    <property type="entry name" value="Lysozyme-like_dom_sf"/>
</dbReference>
<dbReference type="AlphaFoldDB" id="A0A7R6PNJ5"/>
<dbReference type="CDD" id="cd00254">
    <property type="entry name" value="LT-like"/>
    <property type="match status" value="1"/>
</dbReference>
<dbReference type="KEGG" id="thyd:TTHT_0795"/>
<dbReference type="Proteomes" id="UP000595564">
    <property type="component" value="Chromosome"/>
</dbReference>
<evidence type="ECO:0000313" key="4">
    <source>
        <dbReference type="EMBL" id="BBB32361.1"/>
    </source>
</evidence>
<organism evidence="4 5">
    <name type="scientific">Thermotomaculum hydrothermale</name>
    <dbReference type="NCBI Taxonomy" id="981385"/>
    <lineage>
        <taxon>Bacteria</taxon>
        <taxon>Pseudomonadati</taxon>
        <taxon>Acidobacteriota</taxon>
        <taxon>Holophagae</taxon>
        <taxon>Thermotomaculales</taxon>
        <taxon>Thermotomaculaceae</taxon>
        <taxon>Thermotomaculum</taxon>
    </lineage>
</organism>
<reference evidence="4 5" key="1">
    <citation type="journal article" date="2012" name="Extremophiles">
        <title>Thermotomaculum hydrothermale gen. nov., sp. nov., a novel heterotrophic thermophile within the phylum Acidobacteria from a deep-sea hydrothermal vent chimney in the Southern Okinawa Trough.</title>
        <authorList>
            <person name="Izumi H."/>
            <person name="Nunoura T."/>
            <person name="Miyazaki M."/>
            <person name="Mino S."/>
            <person name="Toki T."/>
            <person name="Takai K."/>
            <person name="Sako Y."/>
            <person name="Sawabe T."/>
            <person name="Nakagawa S."/>
        </authorList>
    </citation>
    <scope>NUCLEOTIDE SEQUENCE [LARGE SCALE GENOMIC DNA]</scope>
    <source>
        <strain evidence="4 5">AC55</strain>
    </source>
</reference>
<protein>
    <submittedName>
        <fullName evidence="4">Soluble lytic murein transglycosylase</fullName>
    </submittedName>
</protein>
<keyword evidence="5" id="KW-1185">Reference proteome</keyword>
<dbReference type="PANTHER" id="PTHR37423">
    <property type="entry name" value="SOLUBLE LYTIC MUREIN TRANSGLYCOSYLASE-RELATED"/>
    <property type="match status" value="1"/>
</dbReference>
<evidence type="ECO:0000313" key="5">
    <source>
        <dbReference type="Proteomes" id="UP000595564"/>
    </source>
</evidence>
<dbReference type="Pfam" id="PF01464">
    <property type="entry name" value="SLT"/>
    <property type="match status" value="1"/>
</dbReference>
<dbReference type="EMBL" id="AP017470">
    <property type="protein sequence ID" value="BBB32361.1"/>
    <property type="molecule type" value="Genomic_DNA"/>
</dbReference>
<dbReference type="InterPro" id="IPR025392">
    <property type="entry name" value="DUF4124"/>
</dbReference>
<name>A0A7R6PNJ5_9BACT</name>
<dbReference type="Gene3D" id="1.10.530.10">
    <property type="match status" value="1"/>
</dbReference>
<dbReference type="SUPFAM" id="SSF53955">
    <property type="entry name" value="Lysozyme-like"/>
    <property type="match status" value="1"/>
</dbReference>
<evidence type="ECO:0000259" key="2">
    <source>
        <dbReference type="Pfam" id="PF01464"/>
    </source>
</evidence>
<evidence type="ECO:0000256" key="1">
    <source>
        <dbReference type="ARBA" id="ARBA00007734"/>
    </source>
</evidence>
<proteinExistence type="inferred from homology"/>
<gene>
    <name evidence="4" type="ORF">TTHT_0795</name>
</gene>
<dbReference type="PANTHER" id="PTHR37423:SF2">
    <property type="entry name" value="MEMBRANE-BOUND LYTIC MUREIN TRANSGLYCOSYLASE C"/>
    <property type="match status" value="1"/>
</dbReference>
<evidence type="ECO:0000259" key="3">
    <source>
        <dbReference type="Pfam" id="PF13511"/>
    </source>
</evidence>
<dbReference type="InterPro" id="IPR008258">
    <property type="entry name" value="Transglycosylase_SLT_dom_1"/>
</dbReference>
<feature type="domain" description="DUF4124" evidence="3">
    <location>
        <begin position="11"/>
        <end position="55"/>
    </location>
</feature>
<accession>A0A7R6PNJ5</accession>